<reference evidence="2" key="1">
    <citation type="submission" date="2021-05" db="EMBL/GenBank/DDBJ databases">
        <title>Energy efficiency and biological interactions define the core microbiome of deep oligotrophic groundwater.</title>
        <authorList>
            <person name="Mehrshad M."/>
            <person name="Lopez-Fernandez M."/>
            <person name="Bell E."/>
            <person name="Bernier-Latmani R."/>
            <person name="Bertilsson S."/>
            <person name="Dopson M."/>
        </authorList>
    </citation>
    <scope>NUCLEOTIDE SEQUENCE</scope>
    <source>
        <strain evidence="2">Modern_marine.mb.64</strain>
    </source>
</reference>
<dbReference type="EMBL" id="JAHJDP010000037">
    <property type="protein sequence ID" value="MBU2690828.1"/>
    <property type="molecule type" value="Genomic_DNA"/>
</dbReference>
<comment type="caution">
    <text evidence="2">The sequence shown here is derived from an EMBL/GenBank/DDBJ whole genome shotgun (WGS) entry which is preliminary data.</text>
</comment>
<keyword evidence="1" id="KW-0732">Signal</keyword>
<evidence type="ECO:0008006" key="4">
    <source>
        <dbReference type="Google" id="ProtNLM"/>
    </source>
</evidence>
<protein>
    <recommendedName>
        <fullName evidence="4">DUF1579 domain-containing protein</fullName>
    </recommendedName>
</protein>
<evidence type="ECO:0000313" key="2">
    <source>
        <dbReference type="EMBL" id="MBU2690828.1"/>
    </source>
</evidence>
<dbReference type="Proteomes" id="UP000777784">
    <property type="component" value="Unassembled WGS sequence"/>
</dbReference>
<proteinExistence type="predicted"/>
<dbReference type="AlphaFoldDB" id="A0A948RTP6"/>
<evidence type="ECO:0000256" key="1">
    <source>
        <dbReference type="SAM" id="SignalP"/>
    </source>
</evidence>
<feature type="signal peptide" evidence="1">
    <location>
        <begin position="1"/>
        <end position="26"/>
    </location>
</feature>
<sequence length="162" mass="18487">MHNRRSALFFGLWTLVLLLPLAGARAADNANNEFGTLDPSAPPETAQFDFLVGSWRVEIASKDVEGGDLIIHVDWTIEYILGGWALQDSWKVYDDKGRVYNYGTMFRYFNIEHKTWMIVEQVTPDLNFIYMTAKQEGDRMVMWRPTEENLDLMAGQAGKSCG</sequence>
<feature type="chain" id="PRO_5037924151" description="DUF1579 domain-containing protein" evidence="1">
    <location>
        <begin position="27"/>
        <end position="162"/>
    </location>
</feature>
<gene>
    <name evidence="2" type="ORF">KJ970_07845</name>
</gene>
<name>A0A948RTP6_UNCEI</name>
<evidence type="ECO:0000313" key="3">
    <source>
        <dbReference type="Proteomes" id="UP000777784"/>
    </source>
</evidence>
<organism evidence="2 3">
    <name type="scientific">Eiseniibacteriota bacterium</name>
    <dbReference type="NCBI Taxonomy" id="2212470"/>
    <lineage>
        <taxon>Bacteria</taxon>
        <taxon>Candidatus Eiseniibacteriota</taxon>
    </lineage>
</organism>
<accession>A0A948RTP6</accession>